<dbReference type="GO" id="GO:0003677">
    <property type="term" value="F:DNA binding"/>
    <property type="evidence" value="ECO:0007669"/>
    <property type="project" value="UniProtKB-KW"/>
</dbReference>
<dbReference type="RefSeq" id="WP_067857254.1">
    <property type="nucleotide sequence ID" value="NZ_CP011502.1"/>
</dbReference>
<dbReference type="Proteomes" id="UP000067689">
    <property type="component" value="Chromosome"/>
</dbReference>
<dbReference type="InterPro" id="IPR025708">
    <property type="entry name" value="HSP15"/>
</dbReference>
<dbReference type="InterPro" id="IPR036986">
    <property type="entry name" value="S4_RNA-bd_sf"/>
</dbReference>
<sequence>MEPSSVRADVWVWSVRLFASRSAASAACKGGQVHVNGRRAKPSQPVQVGDRVEATTPGGPRVVEVRRVLTKRVGAAVAAECYTDHTPPPPPREERLAMPRRDRGAGRPTKRERREMDRFRGR</sequence>
<dbReference type="InterPro" id="IPR002942">
    <property type="entry name" value="S4_RNA-bd"/>
</dbReference>
<gene>
    <name evidence="7" type="ORF">AERYTH_08545</name>
</gene>
<dbReference type="GO" id="GO:0003727">
    <property type="term" value="F:single-stranded RNA binding"/>
    <property type="evidence" value="ECO:0007669"/>
    <property type="project" value="InterPro"/>
</dbReference>
<evidence type="ECO:0000259" key="6">
    <source>
        <dbReference type="SMART" id="SM00363"/>
    </source>
</evidence>
<reference evidence="7 8" key="1">
    <citation type="journal article" date="1991" name="Int. J. Syst. Bacteriol.">
        <title>Description of the erythromycin-producing bacterium Arthrobacter sp. strain NRRL B-3381 as Aeromicrobium erythreum gen. nov., sp. nov.</title>
        <authorList>
            <person name="Miller E.S."/>
            <person name="Woese C.R."/>
            <person name="Brenner S."/>
        </authorList>
    </citation>
    <scope>NUCLEOTIDE SEQUENCE [LARGE SCALE GENOMIC DNA]</scope>
    <source>
        <strain evidence="7 8">AR18</strain>
    </source>
</reference>
<dbReference type="CDD" id="cd00165">
    <property type="entry name" value="S4"/>
    <property type="match status" value="1"/>
</dbReference>
<keyword evidence="7" id="KW-0030">Aminoacyl-tRNA synthetase</keyword>
<dbReference type="GO" id="GO:0004812">
    <property type="term" value="F:aminoacyl-tRNA ligase activity"/>
    <property type="evidence" value="ECO:0007669"/>
    <property type="project" value="UniProtKB-KW"/>
</dbReference>
<proteinExistence type="inferred from homology"/>
<evidence type="ECO:0000256" key="3">
    <source>
        <dbReference type="ARBA" id="ARBA00023125"/>
    </source>
</evidence>
<dbReference type="EMBL" id="CP011502">
    <property type="protein sequence ID" value="ALX04740.1"/>
    <property type="molecule type" value="Genomic_DNA"/>
</dbReference>
<dbReference type="KEGG" id="aer:AERYTH_08545"/>
<feature type="compositionally biased region" description="Basic and acidic residues" evidence="5">
    <location>
        <begin position="91"/>
        <end position="105"/>
    </location>
</feature>
<evidence type="ECO:0000256" key="4">
    <source>
        <dbReference type="PROSITE-ProRule" id="PRU00182"/>
    </source>
</evidence>
<dbReference type="PATRIC" id="fig|2041.4.peg.1791"/>
<feature type="region of interest" description="Disordered" evidence="5">
    <location>
        <begin position="34"/>
        <end position="58"/>
    </location>
</feature>
<dbReference type="OrthoDB" id="9797176at2"/>
<keyword evidence="2 4" id="KW-0694">RNA-binding</keyword>
<dbReference type="GO" id="GO:0034605">
    <property type="term" value="P:cellular response to heat"/>
    <property type="evidence" value="ECO:0007669"/>
    <property type="project" value="InterPro"/>
</dbReference>
<comment type="similarity">
    <text evidence="1">Belongs to the HSP15 family.</text>
</comment>
<protein>
    <submittedName>
        <fullName evidence="7">tRNA synthetase RNA-binding protein</fullName>
    </submittedName>
</protein>
<dbReference type="GO" id="GO:0043023">
    <property type="term" value="F:ribosomal large subunit binding"/>
    <property type="evidence" value="ECO:0007669"/>
    <property type="project" value="InterPro"/>
</dbReference>
<dbReference type="SMART" id="SM00363">
    <property type="entry name" value="S4"/>
    <property type="match status" value="1"/>
</dbReference>
<organism evidence="7 8">
    <name type="scientific">Aeromicrobium erythreum</name>
    <dbReference type="NCBI Taxonomy" id="2041"/>
    <lineage>
        <taxon>Bacteria</taxon>
        <taxon>Bacillati</taxon>
        <taxon>Actinomycetota</taxon>
        <taxon>Actinomycetes</taxon>
        <taxon>Propionibacteriales</taxon>
        <taxon>Nocardioidaceae</taxon>
        <taxon>Aeromicrobium</taxon>
    </lineage>
</organism>
<keyword evidence="3" id="KW-0238">DNA-binding</keyword>
<feature type="region of interest" description="Disordered" evidence="5">
    <location>
        <begin position="80"/>
        <end position="122"/>
    </location>
</feature>
<keyword evidence="7" id="KW-0436">Ligase</keyword>
<dbReference type="Pfam" id="PF01479">
    <property type="entry name" value="S4"/>
    <property type="match status" value="1"/>
</dbReference>
<dbReference type="PIRSF" id="PIRSF016821">
    <property type="entry name" value="HSP15"/>
    <property type="match status" value="1"/>
</dbReference>
<evidence type="ECO:0000313" key="8">
    <source>
        <dbReference type="Proteomes" id="UP000067689"/>
    </source>
</evidence>
<dbReference type="Gene3D" id="3.10.290.10">
    <property type="entry name" value="RNA-binding S4 domain"/>
    <property type="match status" value="1"/>
</dbReference>
<feature type="domain" description="RNA-binding S4" evidence="6">
    <location>
        <begin position="6"/>
        <end position="73"/>
    </location>
</feature>
<evidence type="ECO:0000256" key="2">
    <source>
        <dbReference type="ARBA" id="ARBA00022884"/>
    </source>
</evidence>
<evidence type="ECO:0000256" key="5">
    <source>
        <dbReference type="SAM" id="MobiDB-lite"/>
    </source>
</evidence>
<keyword evidence="8" id="KW-1185">Reference proteome</keyword>
<accession>A0A0U4BAC3</accession>
<dbReference type="AlphaFoldDB" id="A0A0U4BAC3"/>
<dbReference type="STRING" id="2041.AERYTH_08545"/>
<evidence type="ECO:0000256" key="1">
    <source>
        <dbReference type="ARBA" id="ARBA00008396"/>
    </source>
</evidence>
<evidence type="ECO:0000313" key="7">
    <source>
        <dbReference type="EMBL" id="ALX04740.1"/>
    </source>
</evidence>
<name>A0A0U4BAC3_9ACTN</name>
<feature type="compositionally biased region" description="Basic and acidic residues" evidence="5">
    <location>
        <begin position="112"/>
        <end position="122"/>
    </location>
</feature>
<dbReference type="PROSITE" id="PS50889">
    <property type="entry name" value="S4"/>
    <property type="match status" value="1"/>
</dbReference>
<dbReference type="SUPFAM" id="SSF55174">
    <property type="entry name" value="Alpha-L RNA-binding motif"/>
    <property type="match status" value="1"/>
</dbReference>